<evidence type="ECO:0000313" key="1">
    <source>
        <dbReference type="EMBL" id="CRY96368.1"/>
    </source>
</evidence>
<evidence type="ECO:0008006" key="2">
    <source>
        <dbReference type="Google" id="ProtNLM"/>
    </source>
</evidence>
<proteinExistence type="predicted"/>
<reference evidence="1" key="1">
    <citation type="submission" date="2015-06" db="EMBL/GenBank/DDBJ databases">
        <authorList>
            <person name="Joergensen T."/>
        </authorList>
    </citation>
    <scope>NUCLEOTIDE SEQUENCE</scope>
    <source>
        <strain evidence="1">RGFK1070</strain>
    </source>
</reference>
<organism evidence="1">
    <name type="scientific">uncultured prokaryote</name>
    <dbReference type="NCBI Taxonomy" id="198431"/>
    <lineage>
        <taxon>unclassified sequences</taxon>
        <taxon>environmental samples</taxon>
    </lineage>
</organism>
<name>A0A0H5Q3B1_9ZZZZ</name>
<dbReference type="EMBL" id="LN853651">
    <property type="protein sequence ID" value="CRY96368.1"/>
    <property type="molecule type" value="Genomic_DNA"/>
</dbReference>
<reference evidence="1" key="2">
    <citation type="submission" date="2015-07" db="EMBL/GenBank/DDBJ databases">
        <title>Plasmids, circular viruses and viroids from rat gut.</title>
        <authorList>
            <person name="Jorgensen T.J."/>
            <person name="Hansen M.A."/>
            <person name="Xu Z."/>
            <person name="Tabak M.A."/>
            <person name="Sorensen S.J."/>
            <person name="Hansen L.H."/>
        </authorList>
    </citation>
    <scope>NUCLEOTIDE SEQUENCE</scope>
    <source>
        <strain evidence="1">RGFK1070</strain>
    </source>
</reference>
<accession>A0A0H5Q3B1</accession>
<dbReference type="AlphaFoldDB" id="A0A0H5Q3B1"/>
<sequence>MEDMREEKVKKEDTCRVILNVPKSLDDKFRELALKRGMPKSNMIMFAMSWYLDYSKTLDLMPAMLEGLKQLEKEDKKDQ</sequence>
<protein>
    <recommendedName>
        <fullName evidence="2">Ribbon-helix-helix protein CopG domain-containing protein</fullName>
    </recommendedName>
</protein>